<feature type="signal peptide" evidence="1">
    <location>
        <begin position="1"/>
        <end position="21"/>
    </location>
</feature>
<proteinExistence type="predicted"/>
<dbReference type="AlphaFoldDB" id="A0A7S1TQJ0"/>
<sequence length="416" mass="45603">MAAMMMRPLQLLLLLLGLAAAADEDYTEVALKRMAFTSCVKAWRPGQADLWPQVENFDPQLWLWTGDAVYANGTALSYLAPAFEEQLRVPAYERFLAYAAERGVKVDGVWDDHDLGVNDGGAETPDIPARQELFLDFLGVSADSPRRARRGLYRSLAFGSGERRAKVIMLDVRSHRGHYVIPSVGAWFHWFPTIGKFMPVLAAGCRYLSQLRIPGLDLALVDFQSEAVSVLGEEQWAWLEAELRDSDARVHVIVSSTQVLTSNPVFEGWKHFPRERRRLLDLLERLEVPGVVLISGDVHHGEIARYPYAADAAAAGAGARVTAVEITASGSTHSLGTSKKTKKLYPPILASYDEHRVQPESFYTGLNFGTLEIQWPDGPGEPEVLLAVRGVHSGSPAVSAQIRAAAEGGGSEIISA</sequence>
<organism evidence="3">
    <name type="scientific">Phaeomonas parva</name>
    <dbReference type="NCBI Taxonomy" id="124430"/>
    <lineage>
        <taxon>Eukaryota</taxon>
        <taxon>Sar</taxon>
        <taxon>Stramenopiles</taxon>
        <taxon>Ochrophyta</taxon>
        <taxon>Pinguiophyceae</taxon>
        <taxon>Pinguiochrysidales</taxon>
        <taxon>Pinguiochrysidaceae</taxon>
        <taxon>Phaeomonas</taxon>
    </lineage>
</organism>
<dbReference type="SUPFAM" id="SSF56300">
    <property type="entry name" value="Metallo-dependent phosphatases"/>
    <property type="match status" value="1"/>
</dbReference>
<dbReference type="InterPro" id="IPR038607">
    <property type="entry name" value="PhoD-like_sf"/>
</dbReference>
<dbReference type="PANTHER" id="PTHR33987:SF1">
    <property type="entry name" value="CALCINEURIN-LIKE METALLO-PHOSPHOESTERASE SUPERFAMILY PROTEIN"/>
    <property type="match status" value="1"/>
</dbReference>
<feature type="chain" id="PRO_5030783739" description="PhoD-like phosphatase metallophosphatase domain-containing protein" evidence="1">
    <location>
        <begin position="22"/>
        <end position="416"/>
    </location>
</feature>
<dbReference type="Pfam" id="PF09423">
    <property type="entry name" value="PhoD"/>
    <property type="match status" value="1"/>
</dbReference>
<keyword evidence="1" id="KW-0732">Signal</keyword>
<protein>
    <recommendedName>
        <fullName evidence="2">PhoD-like phosphatase metallophosphatase domain-containing protein</fullName>
    </recommendedName>
</protein>
<dbReference type="InterPro" id="IPR018946">
    <property type="entry name" value="PhoD-like_MPP"/>
</dbReference>
<evidence type="ECO:0000256" key="1">
    <source>
        <dbReference type="SAM" id="SignalP"/>
    </source>
</evidence>
<reference evidence="3" key="1">
    <citation type="submission" date="2021-01" db="EMBL/GenBank/DDBJ databases">
        <authorList>
            <person name="Corre E."/>
            <person name="Pelletier E."/>
            <person name="Niang G."/>
            <person name="Scheremetjew M."/>
            <person name="Finn R."/>
            <person name="Kale V."/>
            <person name="Holt S."/>
            <person name="Cochrane G."/>
            <person name="Meng A."/>
            <person name="Brown T."/>
            <person name="Cohen L."/>
        </authorList>
    </citation>
    <scope>NUCLEOTIDE SEQUENCE</scope>
    <source>
        <strain evidence="3">CCMP2877</strain>
    </source>
</reference>
<gene>
    <name evidence="3" type="ORF">PPAR1163_LOCUS2195</name>
</gene>
<evidence type="ECO:0000313" key="3">
    <source>
        <dbReference type="EMBL" id="CAD9243848.1"/>
    </source>
</evidence>
<dbReference type="PANTHER" id="PTHR33987">
    <property type="entry name" value="CALCINEURIN-LIKE METALLO-PHOSPHOESTERASE SUPERFAMILY PROTEIN"/>
    <property type="match status" value="1"/>
</dbReference>
<dbReference type="InterPro" id="IPR029052">
    <property type="entry name" value="Metallo-depent_PP-like"/>
</dbReference>
<name>A0A7S1TQJ0_9STRA</name>
<feature type="domain" description="PhoD-like phosphatase metallophosphatase" evidence="2">
    <location>
        <begin position="136"/>
        <end position="342"/>
    </location>
</feature>
<accession>A0A7S1TQJ0</accession>
<dbReference type="EMBL" id="HBGJ01003559">
    <property type="protein sequence ID" value="CAD9243848.1"/>
    <property type="molecule type" value="Transcribed_RNA"/>
</dbReference>
<evidence type="ECO:0000259" key="2">
    <source>
        <dbReference type="Pfam" id="PF09423"/>
    </source>
</evidence>
<dbReference type="CDD" id="cd07389">
    <property type="entry name" value="MPP_PhoD"/>
    <property type="match status" value="1"/>
</dbReference>
<dbReference type="Gene3D" id="3.60.21.70">
    <property type="entry name" value="PhoD-like phosphatase"/>
    <property type="match status" value="1"/>
</dbReference>